<comment type="function">
    <text evidence="5">The electron transfer flavoprotein serves as a specific electron acceptor for several dehydrogenases, including five acyl-CoA dehydrogenases, glutaryl-CoA and sarcosine dehydrogenase. It transfers the electrons to the main mitochondrial respiratory chain via ETF-ubiquinone oxidoreductase (ETF dehydrogenase).</text>
</comment>
<dbReference type="PANTHER" id="PTHR43153:SF1">
    <property type="entry name" value="ELECTRON TRANSFER FLAVOPROTEIN SUBUNIT ALPHA, MITOCHONDRIAL"/>
    <property type="match status" value="1"/>
</dbReference>
<dbReference type="InterPro" id="IPR001308">
    <property type="entry name" value="ETF_a/FixB"/>
</dbReference>
<dbReference type="GO" id="GO:0033539">
    <property type="term" value="P:fatty acid beta-oxidation using acyl-CoA dehydrogenase"/>
    <property type="evidence" value="ECO:0007669"/>
    <property type="project" value="TreeGrafter"/>
</dbReference>
<evidence type="ECO:0000256" key="3">
    <source>
        <dbReference type="ARBA" id="ARBA00022630"/>
    </source>
</evidence>
<sequence>MQTHLLLSGSNIAETAKSVASQISDKNVAKILYAENGQNTADRLAQIVKKQIDANKYKQVVVDASSLGKDLLPRLSSYYNVQGVTDIIKIIDNNTFQRPIYAGNAIATVKNSGDVQFLSFRSTSFSEIPTGQGSVSAVEEIDAKLENEQTLAKIDNEELVKSDRPELSSAQFVVSGGRGMKNGENFKMLEELADALGNTAIGASRAAVDAGFVSNDMQVGQTGKVVAPELYFAVGISGAIQHVAGMKDSKVIVAINKDSEAPIFDIATYGLVGDLFTVVPELTQKIKEAK</sequence>
<proteinExistence type="inferred from homology"/>
<dbReference type="InterPro" id="IPR014729">
    <property type="entry name" value="Rossmann-like_a/b/a_fold"/>
</dbReference>
<keyword evidence="5" id="KW-0249">Electron transport</keyword>
<evidence type="ECO:0000313" key="8">
    <source>
        <dbReference type="EMBL" id="KRX02199.1"/>
    </source>
</evidence>
<dbReference type="InterPro" id="IPR033947">
    <property type="entry name" value="ETF_alpha_N"/>
</dbReference>
<evidence type="ECO:0000256" key="1">
    <source>
        <dbReference type="ARBA" id="ARBA00004305"/>
    </source>
</evidence>
<dbReference type="Pfam" id="PF01012">
    <property type="entry name" value="ETF"/>
    <property type="match status" value="1"/>
</dbReference>
<feature type="binding site" evidence="6">
    <location>
        <begin position="218"/>
        <end position="222"/>
    </location>
    <ligand>
        <name>FAD</name>
        <dbReference type="ChEBI" id="CHEBI:57692"/>
    </ligand>
</feature>
<protein>
    <recommendedName>
        <fullName evidence="5">Electron transfer flavoprotein subunit alpha</fullName>
        <shortName evidence="5">Alpha-ETF</shortName>
    </recommendedName>
</protein>
<keyword evidence="5" id="KW-0813">Transport</keyword>
<organism evidence="8 9">
    <name type="scientific">Pseudocohnilembus persalinus</name>
    <name type="common">Ciliate</name>
    <dbReference type="NCBI Taxonomy" id="266149"/>
    <lineage>
        <taxon>Eukaryota</taxon>
        <taxon>Sar</taxon>
        <taxon>Alveolata</taxon>
        <taxon>Ciliophora</taxon>
        <taxon>Intramacronucleata</taxon>
        <taxon>Oligohymenophorea</taxon>
        <taxon>Scuticociliatia</taxon>
        <taxon>Philasterida</taxon>
        <taxon>Pseudocohnilembidae</taxon>
        <taxon>Pseudocohnilembus</taxon>
    </lineage>
</organism>
<dbReference type="EMBL" id="LDAU01000157">
    <property type="protein sequence ID" value="KRX02199.1"/>
    <property type="molecule type" value="Genomic_DNA"/>
</dbReference>
<dbReference type="Gene3D" id="3.40.50.1220">
    <property type="entry name" value="TPP-binding domain"/>
    <property type="match status" value="1"/>
</dbReference>
<dbReference type="SMART" id="SM00893">
    <property type="entry name" value="ETF"/>
    <property type="match status" value="1"/>
</dbReference>
<dbReference type="OrthoDB" id="1715808at2759"/>
<dbReference type="InterPro" id="IPR014730">
    <property type="entry name" value="ETF_a/b_N"/>
</dbReference>
<evidence type="ECO:0000256" key="2">
    <source>
        <dbReference type="ARBA" id="ARBA00005817"/>
    </source>
</evidence>
<dbReference type="Pfam" id="PF00766">
    <property type="entry name" value="ETF_alpha"/>
    <property type="match status" value="1"/>
</dbReference>
<evidence type="ECO:0000313" key="9">
    <source>
        <dbReference type="Proteomes" id="UP000054937"/>
    </source>
</evidence>
<dbReference type="Proteomes" id="UP000054937">
    <property type="component" value="Unassembled WGS sequence"/>
</dbReference>
<feature type="binding site" evidence="6">
    <location>
        <begin position="204"/>
        <end position="205"/>
    </location>
    <ligand>
        <name>FAD</name>
        <dbReference type="ChEBI" id="CHEBI:57692"/>
    </ligand>
</feature>
<dbReference type="Gene3D" id="3.40.50.620">
    <property type="entry name" value="HUPs"/>
    <property type="match status" value="1"/>
</dbReference>
<dbReference type="InParanoid" id="A0A0V0QJ26"/>
<dbReference type="FunFam" id="3.40.50.1220:FF:000001">
    <property type="entry name" value="Electron transfer flavoprotein, alpha subunit"/>
    <property type="match status" value="1"/>
</dbReference>
<evidence type="ECO:0000256" key="4">
    <source>
        <dbReference type="ARBA" id="ARBA00022827"/>
    </source>
</evidence>
<comment type="subcellular location">
    <subcellularLocation>
        <location evidence="1 5">Mitochondrion matrix</location>
    </subcellularLocation>
</comment>
<comment type="subunit">
    <text evidence="5">Heterodimer of an alpha and a beta subunit.</text>
</comment>
<dbReference type="InterPro" id="IPR014731">
    <property type="entry name" value="ETF_asu_C"/>
</dbReference>
<evidence type="ECO:0000256" key="5">
    <source>
        <dbReference type="PIRNR" id="PIRNR000089"/>
    </source>
</evidence>
<evidence type="ECO:0000259" key="7">
    <source>
        <dbReference type="SMART" id="SM00893"/>
    </source>
</evidence>
<feature type="binding site" evidence="6">
    <location>
        <begin position="235"/>
        <end position="242"/>
    </location>
    <ligand>
        <name>FAD</name>
        <dbReference type="ChEBI" id="CHEBI:57692"/>
    </ligand>
</feature>
<gene>
    <name evidence="8" type="ORF">PPERSA_06394</name>
</gene>
<feature type="binding site" evidence="6">
    <location>
        <position position="256"/>
    </location>
    <ligand>
        <name>FAD</name>
        <dbReference type="ChEBI" id="CHEBI:57692"/>
    </ligand>
</feature>
<dbReference type="PIRSF" id="PIRSF000089">
    <property type="entry name" value="Electra_flavoP_a"/>
    <property type="match status" value="1"/>
</dbReference>
<dbReference type="AlphaFoldDB" id="A0A0V0QJ26"/>
<dbReference type="OMA" id="HHICGIG"/>
<dbReference type="SUPFAM" id="SSF52467">
    <property type="entry name" value="DHS-like NAD/FAD-binding domain"/>
    <property type="match status" value="1"/>
</dbReference>
<comment type="similarity">
    <text evidence="2 5">Belongs to the ETF alpha-subunit/FixB family.</text>
</comment>
<name>A0A0V0QJ26_PSEPJ</name>
<feature type="binding site" evidence="6">
    <location>
        <position position="178"/>
    </location>
    <ligand>
        <name>FAD</name>
        <dbReference type="ChEBI" id="CHEBI:57692"/>
    </ligand>
</feature>
<comment type="caution">
    <text evidence="8">The sequence shown here is derived from an EMBL/GenBank/DDBJ whole genome shotgun (WGS) entry which is preliminary data.</text>
</comment>
<accession>A0A0V0QJ26</accession>
<comment type="cofactor">
    <cofactor evidence="5 6">
        <name>FAD</name>
        <dbReference type="ChEBI" id="CHEBI:57692"/>
    </cofactor>
    <text evidence="5 6">Binds 1 FAD per dimer.</text>
</comment>
<keyword evidence="5" id="KW-0496">Mitochondrion</keyword>
<feature type="domain" description="Electron transfer flavoprotein alpha/beta-subunit N-terminal" evidence="7">
    <location>
        <begin position="2"/>
        <end position="163"/>
    </location>
</feature>
<keyword evidence="3 5" id="KW-0285">Flavoprotein</keyword>
<dbReference type="PANTHER" id="PTHR43153">
    <property type="entry name" value="ELECTRON TRANSFER FLAVOPROTEIN ALPHA"/>
    <property type="match status" value="1"/>
</dbReference>
<reference evidence="8 9" key="1">
    <citation type="journal article" date="2015" name="Sci. Rep.">
        <title>Genome of the facultative scuticociliatosis pathogen Pseudocohnilembus persalinus provides insight into its virulence through horizontal gene transfer.</title>
        <authorList>
            <person name="Xiong J."/>
            <person name="Wang G."/>
            <person name="Cheng J."/>
            <person name="Tian M."/>
            <person name="Pan X."/>
            <person name="Warren A."/>
            <person name="Jiang C."/>
            <person name="Yuan D."/>
            <person name="Miao W."/>
        </authorList>
    </citation>
    <scope>NUCLEOTIDE SEQUENCE [LARGE SCALE GENOMIC DNA]</scope>
    <source>
        <strain evidence="8">36N120E</strain>
    </source>
</reference>
<dbReference type="GO" id="GO:0005759">
    <property type="term" value="C:mitochondrial matrix"/>
    <property type="evidence" value="ECO:0007669"/>
    <property type="project" value="UniProtKB-SubCell"/>
</dbReference>
<dbReference type="SUPFAM" id="SSF52402">
    <property type="entry name" value="Adenine nucleotide alpha hydrolases-like"/>
    <property type="match status" value="1"/>
</dbReference>
<dbReference type="InterPro" id="IPR029035">
    <property type="entry name" value="DHS-like_NAD/FAD-binding_dom"/>
</dbReference>
<dbReference type="CDD" id="cd01715">
    <property type="entry name" value="ETF_alpha"/>
    <property type="match status" value="1"/>
</dbReference>
<keyword evidence="4 5" id="KW-0274">FAD</keyword>
<evidence type="ECO:0000256" key="6">
    <source>
        <dbReference type="PIRSR" id="PIRSR000089-1"/>
    </source>
</evidence>
<dbReference type="GO" id="GO:0009055">
    <property type="term" value="F:electron transfer activity"/>
    <property type="evidence" value="ECO:0007669"/>
    <property type="project" value="InterPro"/>
</dbReference>
<dbReference type="GO" id="GO:0050660">
    <property type="term" value="F:flavin adenine dinucleotide binding"/>
    <property type="evidence" value="ECO:0007669"/>
    <property type="project" value="InterPro"/>
</dbReference>
<keyword evidence="9" id="KW-1185">Reference proteome</keyword>